<comment type="subcellular location">
    <subcellularLocation>
        <location evidence="1">Membrane</location>
        <topology evidence="1">Multi-pass membrane protein</topology>
    </subcellularLocation>
</comment>
<evidence type="ECO:0000256" key="3">
    <source>
        <dbReference type="ARBA" id="ARBA00022989"/>
    </source>
</evidence>
<sequence length="63" mass="6979">AVCFTVVVFSLQTKYDFTSCRGVLLVCLVVLVLFSVLCIFIRDRIMHIVYASLGALLFTCVSA</sequence>
<evidence type="ECO:0000256" key="1">
    <source>
        <dbReference type="ARBA" id="ARBA00004141"/>
    </source>
</evidence>
<dbReference type="GO" id="GO:2001234">
    <property type="term" value="P:negative regulation of apoptotic signaling pathway"/>
    <property type="evidence" value="ECO:0007669"/>
    <property type="project" value="TreeGrafter"/>
</dbReference>
<dbReference type="EMBL" id="VWPW01059090">
    <property type="protein sequence ID" value="NWJ11752.1"/>
    <property type="molecule type" value="Genomic_DNA"/>
</dbReference>
<dbReference type="GO" id="GO:0005783">
    <property type="term" value="C:endoplasmic reticulum"/>
    <property type="evidence" value="ECO:0007669"/>
    <property type="project" value="TreeGrafter"/>
</dbReference>
<protein>
    <submittedName>
        <fullName evidence="6">LFG1 protein</fullName>
    </submittedName>
</protein>
<comment type="caution">
    <text evidence="6">The sequence shown here is derived from an EMBL/GenBank/DDBJ whole genome shotgun (WGS) entry which is preliminary data.</text>
</comment>
<dbReference type="AlphaFoldDB" id="A0A7K4M5B9"/>
<feature type="transmembrane region" description="Helical" evidence="5">
    <location>
        <begin position="22"/>
        <end position="41"/>
    </location>
</feature>
<evidence type="ECO:0000313" key="6">
    <source>
        <dbReference type="EMBL" id="NWJ11752.1"/>
    </source>
</evidence>
<dbReference type="PANTHER" id="PTHR23291:SF16">
    <property type="entry name" value="PROTEIN LIFEGUARD 1"/>
    <property type="match status" value="1"/>
</dbReference>
<name>A0A7K4M5B9_9AVES</name>
<keyword evidence="2 5" id="KW-0812">Transmembrane</keyword>
<dbReference type="Proteomes" id="UP000534426">
    <property type="component" value="Unassembled WGS sequence"/>
</dbReference>
<dbReference type="Pfam" id="PF01027">
    <property type="entry name" value="Bax1-I"/>
    <property type="match status" value="1"/>
</dbReference>
<keyword evidence="4 5" id="KW-0472">Membrane</keyword>
<accession>A0A7K4M5B9</accession>
<evidence type="ECO:0000256" key="5">
    <source>
        <dbReference type="RuleBase" id="RU004379"/>
    </source>
</evidence>
<dbReference type="GO" id="GO:0016020">
    <property type="term" value="C:membrane"/>
    <property type="evidence" value="ECO:0007669"/>
    <property type="project" value="UniProtKB-SubCell"/>
</dbReference>
<reference evidence="6 7" key="1">
    <citation type="submission" date="2019-09" db="EMBL/GenBank/DDBJ databases">
        <title>Bird 10,000 Genomes (B10K) Project - Family phase.</title>
        <authorList>
            <person name="Zhang G."/>
        </authorList>
    </citation>
    <scope>NUCLEOTIDE SEQUENCE [LARGE SCALE GENOMIC DNA]</scope>
    <source>
        <strain evidence="6">B10K-MSB-37135</strain>
        <tissue evidence="6">Heart</tissue>
    </source>
</reference>
<gene>
    <name evidence="6" type="primary">Grina</name>
    <name evidence="6" type="ORF">CRYUND_R01263</name>
</gene>
<evidence type="ECO:0000256" key="2">
    <source>
        <dbReference type="ARBA" id="ARBA00022692"/>
    </source>
</evidence>
<evidence type="ECO:0000313" key="7">
    <source>
        <dbReference type="Proteomes" id="UP000534426"/>
    </source>
</evidence>
<comment type="caution">
    <text evidence="5">Lacks conserved residue(s) required for the propagation of feature annotation.</text>
</comment>
<keyword evidence="7" id="KW-1185">Reference proteome</keyword>
<feature type="non-terminal residue" evidence="6">
    <location>
        <position position="63"/>
    </location>
</feature>
<dbReference type="InterPro" id="IPR006214">
    <property type="entry name" value="Bax_inhibitor_1-related"/>
</dbReference>
<feature type="non-terminal residue" evidence="6">
    <location>
        <position position="1"/>
    </location>
</feature>
<organism evidence="6 7">
    <name type="scientific">Crypturellus undulatus</name>
    <dbReference type="NCBI Taxonomy" id="48396"/>
    <lineage>
        <taxon>Eukaryota</taxon>
        <taxon>Metazoa</taxon>
        <taxon>Chordata</taxon>
        <taxon>Craniata</taxon>
        <taxon>Vertebrata</taxon>
        <taxon>Euteleostomi</taxon>
        <taxon>Archelosauria</taxon>
        <taxon>Archosauria</taxon>
        <taxon>Dinosauria</taxon>
        <taxon>Saurischia</taxon>
        <taxon>Theropoda</taxon>
        <taxon>Coelurosauria</taxon>
        <taxon>Aves</taxon>
        <taxon>Palaeognathae</taxon>
        <taxon>Tinamiformes</taxon>
        <taxon>Tinamidae</taxon>
        <taxon>Crypturellus</taxon>
    </lineage>
</organism>
<evidence type="ECO:0000256" key="4">
    <source>
        <dbReference type="ARBA" id="ARBA00023136"/>
    </source>
</evidence>
<keyword evidence="3 5" id="KW-1133">Transmembrane helix</keyword>
<dbReference type="PANTHER" id="PTHR23291">
    <property type="entry name" value="BAX INHIBITOR-RELATED"/>
    <property type="match status" value="1"/>
</dbReference>
<comment type="similarity">
    <text evidence="5">Belongs to the BI1 family.</text>
</comment>
<proteinExistence type="inferred from homology"/>
<dbReference type="GO" id="GO:0005794">
    <property type="term" value="C:Golgi apparatus"/>
    <property type="evidence" value="ECO:0007669"/>
    <property type="project" value="TreeGrafter"/>
</dbReference>